<dbReference type="PANTHER" id="PTHR12778:SF10">
    <property type="entry name" value="MAJOR FACILITATOR SUPERFAMILY DOMAIN-CONTAINING PROTEIN 3"/>
    <property type="match status" value="1"/>
</dbReference>
<evidence type="ECO:0000256" key="4">
    <source>
        <dbReference type="ARBA" id="ARBA00022989"/>
    </source>
</evidence>
<feature type="transmembrane region" description="Helical" evidence="6">
    <location>
        <begin position="95"/>
        <end position="119"/>
    </location>
</feature>
<feature type="domain" description="Major facilitator superfamily (MFS) profile" evidence="7">
    <location>
        <begin position="1"/>
        <end position="429"/>
    </location>
</feature>
<dbReference type="GO" id="GO:0016020">
    <property type="term" value="C:membrane"/>
    <property type="evidence" value="ECO:0007669"/>
    <property type="project" value="UniProtKB-SubCell"/>
</dbReference>
<accession>A0A831W839</accession>
<dbReference type="EMBL" id="DRLF01000220">
    <property type="protein sequence ID" value="HEC06423.1"/>
    <property type="molecule type" value="Genomic_DNA"/>
</dbReference>
<keyword evidence="3 6" id="KW-0812">Transmembrane</keyword>
<dbReference type="Proteomes" id="UP000886339">
    <property type="component" value="Unassembled WGS sequence"/>
</dbReference>
<evidence type="ECO:0000256" key="1">
    <source>
        <dbReference type="ARBA" id="ARBA00004141"/>
    </source>
</evidence>
<reference evidence="8" key="1">
    <citation type="journal article" date="2020" name="mSystems">
        <title>Genome- and Community-Level Interaction Insights into Carbon Utilization and Element Cycling Functions of Hydrothermarchaeota in Hydrothermal Sediment.</title>
        <authorList>
            <person name="Zhou Z."/>
            <person name="Liu Y."/>
            <person name="Xu W."/>
            <person name="Pan J."/>
            <person name="Luo Z.H."/>
            <person name="Li M."/>
        </authorList>
    </citation>
    <scope>NUCLEOTIDE SEQUENCE [LARGE SCALE GENOMIC DNA]</scope>
    <source>
        <strain evidence="8">HyVt-458</strain>
    </source>
</reference>
<feature type="transmembrane region" description="Helical" evidence="6">
    <location>
        <begin position="70"/>
        <end position="89"/>
    </location>
</feature>
<dbReference type="NCBIfam" id="TIGR00901">
    <property type="entry name" value="2A0125"/>
    <property type="match status" value="1"/>
</dbReference>
<proteinExistence type="predicted"/>
<feature type="transmembrane region" description="Helical" evidence="6">
    <location>
        <begin position="338"/>
        <end position="364"/>
    </location>
</feature>
<dbReference type="Gene3D" id="1.20.1250.20">
    <property type="entry name" value="MFS general substrate transporter like domains"/>
    <property type="match status" value="2"/>
</dbReference>
<keyword evidence="5 6" id="KW-0472">Membrane</keyword>
<evidence type="ECO:0000256" key="6">
    <source>
        <dbReference type="SAM" id="Phobius"/>
    </source>
</evidence>
<sequence length="437" mass="47466">MLFLGFSSGLPLLLVFGTLSVWLREAGISRSTIGFVSWVALAYAFKWVWSPLVDKLPLPFLTRKLGRRRAWLLFAQIAVIAGLLGMAFSNPGENLAGLVWFAVLVAFASATQDIAIDAFRIESAESKQQAALAAAYMVGYRLAMILASAGVLWIAAWVQPADVKYDLHAWSVAYLTMAVAMLVGLATTLVVAEPRPVLQENEVEEAGVRRIHRLSGLPDWLRTVLDWLWRAVISPFADFIRRYRWQAVLLLALIASYRISDIVLGVIANVFYIDLGFTKTQIADVTKIFGIIMTLLGAVFGGVLVTRFGVMRILFLGALLAAGTNLLFSLLAQTGPQIGMLMLVVAADNLSAGLATAAFVAYLSGLTNVSYSATQYALFSSVMLLFPKFIGGFSGVMVENLDYAGFFMLTAAMGLPVLILVALAWRYVPVNGEGADD</sequence>
<evidence type="ECO:0000313" key="8">
    <source>
        <dbReference type="EMBL" id="HEC06423.1"/>
    </source>
</evidence>
<organism evidence="8">
    <name type="scientific">Thiolapillus brandeum</name>
    <dbReference type="NCBI Taxonomy" id="1076588"/>
    <lineage>
        <taxon>Bacteria</taxon>
        <taxon>Pseudomonadati</taxon>
        <taxon>Pseudomonadota</taxon>
        <taxon>Gammaproteobacteria</taxon>
        <taxon>Chromatiales</taxon>
        <taxon>Sedimenticolaceae</taxon>
        <taxon>Thiolapillus</taxon>
    </lineage>
</organism>
<name>A0A831W839_9GAMM</name>
<feature type="transmembrane region" description="Helical" evidence="6">
    <location>
        <begin position="313"/>
        <end position="332"/>
    </location>
</feature>
<evidence type="ECO:0000256" key="2">
    <source>
        <dbReference type="ARBA" id="ARBA00022448"/>
    </source>
</evidence>
<protein>
    <submittedName>
        <fullName evidence="8">MFS transporter</fullName>
    </submittedName>
</protein>
<dbReference type="SUPFAM" id="SSF103473">
    <property type="entry name" value="MFS general substrate transporter"/>
    <property type="match status" value="1"/>
</dbReference>
<dbReference type="GO" id="GO:0022857">
    <property type="term" value="F:transmembrane transporter activity"/>
    <property type="evidence" value="ECO:0007669"/>
    <property type="project" value="InterPro"/>
</dbReference>
<keyword evidence="4 6" id="KW-1133">Transmembrane helix</keyword>
<feature type="transmembrane region" description="Helical" evidence="6">
    <location>
        <begin position="285"/>
        <end position="306"/>
    </location>
</feature>
<evidence type="ECO:0000259" key="7">
    <source>
        <dbReference type="PROSITE" id="PS50850"/>
    </source>
</evidence>
<dbReference type="InterPro" id="IPR011701">
    <property type="entry name" value="MFS"/>
</dbReference>
<comment type="caution">
    <text evidence="8">The sequence shown here is derived from an EMBL/GenBank/DDBJ whole genome shotgun (WGS) entry which is preliminary data.</text>
</comment>
<dbReference type="PROSITE" id="PS50850">
    <property type="entry name" value="MFS"/>
    <property type="match status" value="1"/>
</dbReference>
<feature type="transmembrane region" description="Helical" evidence="6">
    <location>
        <begin position="167"/>
        <end position="192"/>
    </location>
</feature>
<feature type="transmembrane region" description="Helical" evidence="6">
    <location>
        <begin position="131"/>
        <end position="155"/>
    </location>
</feature>
<dbReference type="AlphaFoldDB" id="A0A831W839"/>
<evidence type="ECO:0000256" key="5">
    <source>
        <dbReference type="ARBA" id="ARBA00023136"/>
    </source>
</evidence>
<evidence type="ECO:0000256" key="3">
    <source>
        <dbReference type="ARBA" id="ARBA00022692"/>
    </source>
</evidence>
<feature type="transmembrane region" description="Helical" evidence="6">
    <location>
        <begin position="376"/>
        <end position="397"/>
    </location>
</feature>
<dbReference type="InterPro" id="IPR020846">
    <property type="entry name" value="MFS_dom"/>
</dbReference>
<dbReference type="PANTHER" id="PTHR12778">
    <property type="entry name" value="SOLUTE CARRIER FAMILY 33 ACETYL-COA TRANSPORTER -RELATED"/>
    <property type="match status" value="1"/>
</dbReference>
<gene>
    <name evidence="8" type="ORF">ENJ12_06210</name>
</gene>
<dbReference type="Pfam" id="PF07690">
    <property type="entry name" value="MFS_1"/>
    <property type="match status" value="2"/>
</dbReference>
<comment type="subcellular location">
    <subcellularLocation>
        <location evidence="1">Membrane</location>
        <topology evidence="1">Multi-pass membrane protein</topology>
    </subcellularLocation>
</comment>
<feature type="transmembrane region" description="Helical" evidence="6">
    <location>
        <begin position="27"/>
        <end position="49"/>
    </location>
</feature>
<feature type="transmembrane region" description="Helical" evidence="6">
    <location>
        <begin position="403"/>
        <end position="425"/>
    </location>
</feature>
<dbReference type="InterPro" id="IPR036259">
    <property type="entry name" value="MFS_trans_sf"/>
</dbReference>
<dbReference type="InterPro" id="IPR004752">
    <property type="entry name" value="AmpG_permease/AT-1"/>
</dbReference>
<feature type="transmembrane region" description="Helical" evidence="6">
    <location>
        <begin position="248"/>
        <end position="273"/>
    </location>
</feature>
<keyword evidence="2" id="KW-0813">Transport</keyword>